<reference evidence="6 7" key="1">
    <citation type="submission" date="2016-06" db="EMBL/GenBank/DDBJ databases">
        <title>Domibacillus iocasae genome sequencing.</title>
        <authorList>
            <person name="Verma A."/>
            <person name="Pal Y."/>
            <person name="Ojha A.K."/>
            <person name="Krishnamurthi S."/>
        </authorList>
    </citation>
    <scope>NUCLEOTIDE SEQUENCE [LARGE SCALE GENOMIC DNA]</scope>
    <source>
        <strain evidence="6 7">DSM 29979</strain>
    </source>
</reference>
<dbReference type="Proteomes" id="UP000095658">
    <property type="component" value="Unassembled WGS sequence"/>
</dbReference>
<dbReference type="Pfam" id="PF00849">
    <property type="entry name" value="PseudoU_synth_2"/>
    <property type="match status" value="1"/>
</dbReference>
<comment type="caution">
    <text evidence="6">The sequence shown here is derived from an EMBL/GenBank/DDBJ whole genome shotgun (WGS) entry which is preliminary data.</text>
</comment>
<evidence type="ECO:0000313" key="6">
    <source>
        <dbReference type="EMBL" id="OES43995.1"/>
    </source>
</evidence>
<protein>
    <recommendedName>
        <fullName evidence="4">Pseudouridine synthase</fullName>
        <ecNumber evidence="4">5.4.99.-</ecNumber>
    </recommendedName>
</protein>
<evidence type="ECO:0000256" key="4">
    <source>
        <dbReference type="RuleBase" id="RU362028"/>
    </source>
</evidence>
<name>A0A1E7DLW2_9BACI</name>
<keyword evidence="4" id="KW-0413">Isomerase</keyword>
<feature type="domain" description="Pseudouridine synthase RsuA/RluA-like" evidence="5">
    <location>
        <begin position="93"/>
        <end position="244"/>
    </location>
</feature>
<dbReference type="GO" id="GO:0140098">
    <property type="term" value="F:catalytic activity, acting on RNA"/>
    <property type="evidence" value="ECO:0007669"/>
    <property type="project" value="UniProtKB-ARBA"/>
</dbReference>
<dbReference type="PANTHER" id="PTHR21600">
    <property type="entry name" value="MITOCHONDRIAL RNA PSEUDOURIDINE SYNTHASE"/>
    <property type="match status" value="1"/>
</dbReference>
<dbReference type="GO" id="GO:0009982">
    <property type="term" value="F:pseudouridine synthase activity"/>
    <property type="evidence" value="ECO:0007669"/>
    <property type="project" value="InterPro"/>
</dbReference>
<dbReference type="InterPro" id="IPR006225">
    <property type="entry name" value="PsdUridine_synth_RluC/D"/>
</dbReference>
<evidence type="ECO:0000256" key="3">
    <source>
        <dbReference type="PIRSR" id="PIRSR606225-1"/>
    </source>
</evidence>
<dbReference type="CDD" id="cd02869">
    <property type="entry name" value="PseudoU_synth_RluA_like"/>
    <property type="match status" value="1"/>
</dbReference>
<evidence type="ECO:0000259" key="5">
    <source>
        <dbReference type="Pfam" id="PF00849"/>
    </source>
</evidence>
<comment type="catalytic activity">
    <reaction evidence="1 4">
        <text>a uridine in RNA = a pseudouridine in RNA</text>
        <dbReference type="Rhea" id="RHEA:48348"/>
        <dbReference type="Rhea" id="RHEA-COMP:12068"/>
        <dbReference type="Rhea" id="RHEA-COMP:12069"/>
        <dbReference type="ChEBI" id="CHEBI:65314"/>
        <dbReference type="ChEBI" id="CHEBI:65315"/>
    </reaction>
</comment>
<comment type="function">
    <text evidence="4">Responsible for synthesis of pseudouridine from uracil.</text>
</comment>
<dbReference type="STRING" id="1714016.BA724_13005"/>
<dbReference type="GO" id="GO:0000455">
    <property type="term" value="P:enzyme-directed rRNA pseudouridine synthesis"/>
    <property type="evidence" value="ECO:0007669"/>
    <property type="project" value="TreeGrafter"/>
</dbReference>
<dbReference type="OrthoDB" id="9807829at2"/>
<gene>
    <name evidence="6" type="ORF">BA724_13005</name>
</gene>
<evidence type="ECO:0000256" key="2">
    <source>
        <dbReference type="ARBA" id="ARBA00010876"/>
    </source>
</evidence>
<dbReference type="EC" id="5.4.99.-" evidence="4"/>
<dbReference type="AlphaFoldDB" id="A0A1E7DLW2"/>
<dbReference type="Gene3D" id="3.30.2350.10">
    <property type="entry name" value="Pseudouridine synthase"/>
    <property type="match status" value="1"/>
</dbReference>
<dbReference type="EMBL" id="MAMP01000024">
    <property type="protein sequence ID" value="OES43995.1"/>
    <property type="molecule type" value="Genomic_DNA"/>
</dbReference>
<dbReference type="InterPro" id="IPR006145">
    <property type="entry name" value="PsdUridine_synth_RsuA/RluA"/>
</dbReference>
<dbReference type="InterPro" id="IPR050188">
    <property type="entry name" value="RluA_PseudoU_synthase"/>
</dbReference>
<proteinExistence type="inferred from homology"/>
<dbReference type="InterPro" id="IPR020103">
    <property type="entry name" value="PsdUridine_synth_cat_dom_sf"/>
</dbReference>
<dbReference type="RefSeq" id="WP_069939772.1">
    <property type="nucleotide sequence ID" value="NZ_MAMP01000024.1"/>
</dbReference>
<dbReference type="NCBIfam" id="TIGR00005">
    <property type="entry name" value="rluA_subfam"/>
    <property type="match status" value="1"/>
</dbReference>
<dbReference type="PROSITE" id="PS01129">
    <property type="entry name" value="PSI_RLU"/>
    <property type="match status" value="1"/>
</dbReference>
<comment type="similarity">
    <text evidence="2 4">Belongs to the pseudouridine synthase RluA family.</text>
</comment>
<organism evidence="6 7">
    <name type="scientific">Domibacillus iocasae</name>
    <dbReference type="NCBI Taxonomy" id="1714016"/>
    <lineage>
        <taxon>Bacteria</taxon>
        <taxon>Bacillati</taxon>
        <taxon>Bacillota</taxon>
        <taxon>Bacilli</taxon>
        <taxon>Bacillales</taxon>
        <taxon>Bacillaceae</taxon>
        <taxon>Domibacillus</taxon>
    </lineage>
</organism>
<keyword evidence="7" id="KW-1185">Reference proteome</keyword>
<dbReference type="PANTHER" id="PTHR21600:SF87">
    <property type="entry name" value="RNA PSEUDOURIDYLATE SYNTHASE DOMAIN-CONTAINING PROTEIN 1"/>
    <property type="match status" value="1"/>
</dbReference>
<accession>A0A1E7DLW2</accession>
<dbReference type="SUPFAM" id="SSF55120">
    <property type="entry name" value="Pseudouridine synthase"/>
    <property type="match status" value="1"/>
</dbReference>
<sequence>MNTMRQGIMHIIQIDTAWGGLTIEDLFSVKWALPKKMIHTWRMEKSVLLNGQPADWRQPFNKHDRLSIPLFRPGPFGADPAYPPPVILYEDDHLLVADKPSGMKTHPNEPEENDTLLNGVCYHVSLTGETLPVRHVHRLDEGTSGAVLFAKHEAAYAVLSRLLEQKEIFRTYYAVVDGEVKKRNGVITKPIGKDRHHPSRRRISSNGQSAITHFKRVAVQDGKSLLECRLETGRTHQIRVHLASINHPITGDMLYGGSRTFSRPMLHAATLTIPNYFANDCVTVSAPVPNSIKKLFKTTFFE</sequence>
<evidence type="ECO:0000313" key="7">
    <source>
        <dbReference type="Proteomes" id="UP000095658"/>
    </source>
</evidence>
<evidence type="ECO:0000256" key="1">
    <source>
        <dbReference type="ARBA" id="ARBA00000073"/>
    </source>
</evidence>
<dbReference type="InterPro" id="IPR006224">
    <property type="entry name" value="PsdUridine_synth_RluA-like_CS"/>
</dbReference>
<feature type="active site" evidence="3">
    <location>
        <position position="140"/>
    </location>
</feature>
<dbReference type="GO" id="GO:0003723">
    <property type="term" value="F:RNA binding"/>
    <property type="evidence" value="ECO:0007669"/>
    <property type="project" value="InterPro"/>
</dbReference>